<accession>A0A192CC01</accession>
<gene>
    <name evidence="1" type="ORF">WLH_02036</name>
</gene>
<evidence type="ECO:0000313" key="2">
    <source>
        <dbReference type="Proteomes" id="UP000183316"/>
    </source>
</evidence>
<sequence>MQMCFSGYKNKSKKLQRQATFQSREACTASKISAS</sequence>
<dbReference type="Proteomes" id="UP000183316">
    <property type="component" value="Chromosome"/>
</dbReference>
<reference evidence="1 2" key="1">
    <citation type="submission" date="2016-03" db="EMBL/GenBank/DDBJ databases">
        <title>Genome Sequence and Comparative Pathogenic Determinants of Uropathogenic Escherichia coli O25b:H4, a Clinical Isolate from Saudi Arabia.</title>
        <authorList>
            <person name="Alyamani E.A.J."/>
            <person name="Khiyami M.A."/>
            <person name="Booq R.Y."/>
            <person name="Bahwerth F.S."/>
            <person name="Vaisvil B."/>
            <person name="Schmitt D.P."/>
            <person name="Kapatral V."/>
        </authorList>
    </citation>
    <scope>NUCLEOTIDE SEQUENCE [LARGE SCALE GENOMIC DNA]</scope>
    <source>
        <strain evidence="1 2">O25b:H4</strain>
    </source>
</reference>
<dbReference type="EMBL" id="CP015085">
    <property type="protein sequence ID" value="ANK03297.1"/>
    <property type="molecule type" value="Genomic_DNA"/>
</dbReference>
<organism evidence="1 2">
    <name type="scientific">Escherichia coli O25b:H4</name>
    <dbReference type="NCBI Taxonomy" id="941280"/>
    <lineage>
        <taxon>Bacteria</taxon>
        <taxon>Pseudomonadati</taxon>
        <taxon>Pseudomonadota</taxon>
        <taxon>Gammaproteobacteria</taxon>
        <taxon>Enterobacterales</taxon>
        <taxon>Enterobacteriaceae</taxon>
        <taxon>Escherichia</taxon>
    </lineage>
</organism>
<name>A0A192CC01_ECO25</name>
<protein>
    <submittedName>
        <fullName evidence="1">Uncharacterized protein</fullName>
    </submittedName>
</protein>
<dbReference type="AlphaFoldDB" id="A0A192CC01"/>
<evidence type="ECO:0000313" key="1">
    <source>
        <dbReference type="EMBL" id="ANK03297.1"/>
    </source>
</evidence>
<dbReference type="PATRIC" id="fig|941280.3.peg.2015"/>
<proteinExistence type="predicted"/>